<dbReference type="InterPro" id="IPR015421">
    <property type="entry name" value="PyrdxlP-dep_Trfase_major"/>
</dbReference>
<evidence type="ECO:0000313" key="3">
    <source>
        <dbReference type="EMBL" id="ODQ60663.1"/>
    </source>
</evidence>
<dbReference type="InterPro" id="IPR000192">
    <property type="entry name" value="Aminotrans_V_dom"/>
</dbReference>
<dbReference type="Gene3D" id="3.40.640.10">
    <property type="entry name" value="Type I PLP-dependent aspartate aminotransferase-like (Major domain)"/>
    <property type="match status" value="1"/>
</dbReference>
<feature type="domain" description="Aminotransferase class V" evidence="2">
    <location>
        <begin position="61"/>
        <end position="256"/>
    </location>
</feature>
<protein>
    <recommendedName>
        <fullName evidence="2">Aminotransferase class V domain-containing protein</fullName>
    </recommendedName>
</protein>
<evidence type="ECO:0000313" key="4">
    <source>
        <dbReference type="Proteomes" id="UP000094112"/>
    </source>
</evidence>
<dbReference type="PANTHER" id="PTHR43092">
    <property type="entry name" value="L-CYSTEINE DESULFHYDRASE"/>
    <property type="match status" value="1"/>
</dbReference>
<dbReference type="PANTHER" id="PTHR43092:SF2">
    <property type="entry name" value="HERCYNYLCYSTEINE SULFOXIDE LYASE"/>
    <property type="match status" value="1"/>
</dbReference>
<keyword evidence="1" id="KW-0663">Pyridoxal phosphate</keyword>
<name>A0A1E3P5L2_WICAA</name>
<dbReference type="Proteomes" id="UP000094112">
    <property type="component" value="Unassembled WGS sequence"/>
</dbReference>
<dbReference type="AlphaFoldDB" id="A0A1E3P5L2"/>
<dbReference type="OrthoDB" id="5978656at2759"/>
<keyword evidence="4" id="KW-1185">Reference proteome</keyword>
<evidence type="ECO:0000256" key="1">
    <source>
        <dbReference type="ARBA" id="ARBA00022898"/>
    </source>
</evidence>
<dbReference type="Pfam" id="PF00266">
    <property type="entry name" value="Aminotran_5"/>
    <property type="match status" value="1"/>
</dbReference>
<dbReference type="RefSeq" id="XP_019039870.1">
    <property type="nucleotide sequence ID" value="XM_019185476.1"/>
</dbReference>
<dbReference type="STRING" id="683960.A0A1E3P5L2"/>
<organism evidence="3 4">
    <name type="scientific">Wickerhamomyces anomalus (strain ATCC 58044 / CBS 1984 / NCYC 433 / NRRL Y-366-8)</name>
    <name type="common">Yeast</name>
    <name type="synonym">Hansenula anomala</name>
    <dbReference type="NCBI Taxonomy" id="683960"/>
    <lineage>
        <taxon>Eukaryota</taxon>
        <taxon>Fungi</taxon>
        <taxon>Dikarya</taxon>
        <taxon>Ascomycota</taxon>
        <taxon>Saccharomycotina</taxon>
        <taxon>Saccharomycetes</taxon>
        <taxon>Phaffomycetales</taxon>
        <taxon>Wickerhamomycetaceae</taxon>
        <taxon>Wickerhamomyces</taxon>
    </lineage>
</organism>
<dbReference type="EMBL" id="KV454209">
    <property type="protein sequence ID" value="ODQ60663.1"/>
    <property type="molecule type" value="Genomic_DNA"/>
</dbReference>
<dbReference type="SUPFAM" id="SSF53383">
    <property type="entry name" value="PLP-dependent transferases"/>
    <property type="match status" value="1"/>
</dbReference>
<dbReference type="InterPro" id="IPR015424">
    <property type="entry name" value="PyrdxlP-dep_Trfase"/>
</dbReference>
<reference evidence="3 4" key="1">
    <citation type="journal article" date="2016" name="Proc. Natl. Acad. Sci. U.S.A.">
        <title>Comparative genomics of biotechnologically important yeasts.</title>
        <authorList>
            <person name="Riley R."/>
            <person name="Haridas S."/>
            <person name="Wolfe K.H."/>
            <person name="Lopes M.R."/>
            <person name="Hittinger C.T."/>
            <person name="Goeker M."/>
            <person name="Salamov A.A."/>
            <person name="Wisecaver J.H."/>
            <person name="Long T.M."/>
            <person name="Calvey C.H."/>
            <person name="Aerts A.L."/>
            <person name="Barry K.W."/>
            <person name="Choi C."/>
            <person name="Clum A."/>
            <person name="Coughlan A.Y."/>
            <person name="Deshpande S."/>
            <person name="Douglass A.P."/>
            <person name="Hanson S.J."/>
            <person name="Klenk H.-P."/>
            <person name="LaButti K.M."/>
            <person name="Lapidus A."/>
            <person name="Lindquist E.A."/>
            <person name="Lipzen A.M."/>
            <person name="Meier-Kolthoff J.P."/>
            <person name="Ohm R.A."/>
            <person name="Otillar R.P."/>
            <person name="Pangilinan J.L."/>
            <person name="Peng Y."/>
            <person name="Rokas A."/>
            <person name="Rosa C.A."/>
            <person name="Scheuner C."/>
            <person name="Sibirny A.A."/>
            <person name="Slot J.C."/>
            <person name="Stielow J.B."/>
            <person name="Sun H."/>
            <person name="Kurtzman C.P."/>
            <person name="Blackwell M."/>
            <person name="Grigoriev I.V."/>
            <person name="Jeffries T.W."/>
        </authorList>
    </citation>
    <scope>NUCLEOTIDE SEQUENCE [LARGE SCALE GENOMIC DNA]</scope>
    <source>
        <strain evidence="4">ATCC 58044 / CBS 1984 / NCYC 433 / NRRL Y-366-8</strain>
    </source>
</reference>
<sequence length="433" mass="49574">MPPLVPFGSQFRKKYFNGFHKDVHNLNHGAYGATTPDILKKKFEYSQKILEFPDEFFRYDIYDANAQCRKLVAELVNADDHDLVLVPNATTAVNSVLRSYPFKKGDIIICFATIYGSCYNTLKFLKKSIGVEVIKIDYEYPISNKEIIDKFKKVVQSCDHVPKMAFFDGISSTPSALFPWKDMVKLCKEYGILSFVDAAHYVGLLPLDFSVDKPDFFTSNLHKWLYVPNSCGFLYVDPKHHKSVHSLPISAVYIEDGDEVVNTANLVSSQFGQKVRDTTLIDQFSYTSTLDYTSMLTIPDAIKFRQEVCGGEEYIMAYNLKLAKDASSYILSNWEGTTLMSGKEDDIVTTMFNIQLPEYSAANGYAKDKLIEIALFLNDYLTKQKRTFVPVFIYKDAIWTRWSAQIYLELDDYKWGLDALKEAVTKYKESQNK</sequence>
<evidence type="ECO:0000259" key="2">
    <source>
        <dbReference type="Pfam" id="PF00266"/>
    </source>
</evidence>
<proteinExistence type="predicted"/>
<dbReference type="GeneID" id="30202722"/>
<gene>
    <name evidence="3" type="ORF">WICANDRAFT_83017</name>
</gene>
<accession>A0A1E3P5L2</accession>